<accession>A0A382H9X9</accession>
<keyword evidence="1" id="KW-0812">Transmembrane</keyword>
<gene>
    <name evidence="2" type="ORF">METZ01_LOCUS236950</name>
</gene>
<protein>
    <recommendedName>
        <fullName evidence="3">Plasmid stability protein</fullName>
    </recommendedName>
</protein>
<dbReference type="AlphaFoldDB" id="A0A382H9X9"/>
<evidence type="ECO:0008006" key="3">
    <source>
        <dbReference type="Google" id="ProtNLM"/>
    </source>
</evidence>
<organism evidence="2">
    <name type="scientific">marine metagenome</name>
    <dbReference type="NCBI Taxonomy" id="408172"/>
    <lineage>
        <taxon>unclassified sequences</taxon>
        <taxon>metagenomes</taxon>
        <taxon>ecological metagenomes</taxon>
    </lineage>
</organism>
<keyword evidence="1" id="KW-0472">Membrane</keyword>
<evidence type="ECO:0000256" key="1">
    <source>
        <dbReference type="SAM" id="Phobius"/>
    </source>
</evidence>
<dbReference type="EMBL" id="UINC01060029">
    <property type="protein sequence ID" value="SVB84096.1"/>
    <property type="molecule type" value="Genomic_DNA"/>
</dbReference>
<evidence type="ECO:0000313" key="2">
    <source>
        <dbReference type="EMBL" id="SVB84096.1"/>
    </source>
</evidence>
<sequence length="73" mass="7502">MLQKIVNGIAIVSGVVSLAVVGTVGYVYVRKDAIIENVKGKIVESVLPSVPLPTLPSVTGGAAELAAPQMPKF</sequence>
<keyword evidence="1" id="KW-1133">Transmembrane helix</keyword>
<name>A0A382H9X9_9ZZZZ</name>
<proteinExistence type="predicted"/>
<feature type="transmembrane region" description="Helical" evidence="1">
    <location>
        <begin position="6"/>
        <end position="29"/>
    </location>
</feature>
<reference evidence="2" key="1">
    <citation type="submission" date="2018-05" db="EMBL/GenBank/DDBJ databases">
        <authorList>
            <person name="Lanie J.A."/>
            <person name="Ng W.-L."/>
            <person name="Kazmierczak K.M."/>
            <person name="Andrzejewski T.M."/>
            <person name="Davidsen T.M."/>
            <person name="Wayne K.J."/>
            <person name="Tettelin H."/>
            <person name="Glass J.I."/>
            <person name="Rusch D."/>
            <person name="Podicherti R."/>
            <person name="Tsui H.-C.T."/>
            <person name="Winkler M.E."/>
        </authorList>
    </citation>
    <scope>NUCLEOTIDE SEQUENCE</scope>
</reference>